<name>A0A553NH56_TIGCA</name>
<dbReference type="Gene3D" id="2.30.42.10">
    <property type="match status" value="1"/>
</dbReference>
<dbReference type="InterPro" id="IPR036034">
    <property type="entry name" value="PDZ_sf"/>
</dbReference>
<comment type="caution">
    <text evidence="1">The sequence shown here is derived from an EMBL/GenBank/DDBJ whole genome shotgun (WGS) entry which is preliminary data.</text>
</comment>
<gene>
    <name evidence="1" type="ORF">TCAL_17354</name>
</gene>
<evidence type="ECO:0000313" key="1">
    <source>
        <dbReference type="EMBL" id="TRY64728.1"/>
    </source>
</evidence>
<dbReference type="AlphaFoldDB" id="A0A553NH56"/>
<reference evidence="1 2" key="1">
    <citation type="journal article" date="2018" name="Nat. Ecol. Evol.">
        <title>Genomic signatures of mitonuclear coevolution across populations of Tigriopus californicus.</title>
        <authorList>
            <person name="Barreto F.S."/>
            <person name="Watson E.T."/>
            <person name="Lima T.G."/>
            <person name="Willett C.S."/>
            <person name="Edmands S."/>
            <person name="Li W."/>
            <person name="Burton R.S."/>
        </authorList>
    </citation>
    <scope>NUCLEOTIDE SEQUENCE [LARGE SCALE GENOMIC DNA]</scope>
    <source>
        <strain evidence="1 2">San Diego</strain>
    </source>
</reference>
<sequence length="51" mass="5686">MKGYLGVNYQEISDQKLSSKGFEKKNGIYVTNVIGCSAAYEAGLQPMDYIY</sequence>
<accession>A0A553NH56</accession>
<dbReference type="Proteomes" id="UP000318571">
    <property type="component" value="Unassembled WGS sequence"/>
</dbReference>
<proteinExistence type="predicted"/>
<feature type="non-terminal residue" evidence="1">
    <location>
        <position position="51"/>
    </location>
</feature>
<dbReference type="EMBL" id="VCGU01000410">
    <property type="protein sequence ID" value="TRY64728.1"/>
    <property type="molecule type" value="Genomic_DNA"/>
</dbReference>
<organism evidence="1 2">
    <name type="scientific">Tigriopus californicus</name>
    <name type="common">Marine copepod</name>
    <dbReference type="NCBI Taxonomy" id="6832"/>
    <lineage>
        <taxon>Eukaryota</taxon>
        <taxon>Metazoa</taxon>
        <taxon>Ecdysozoa</taxon>
        <taxon>Arthropoda</taxon>
        <taxon>Crustacea</taxon>
        <taxon>Multicrustacea</taxon>
        <taxon>Hexanauplia</taxon>
        <taxon>Copepoda</taxon>
        <taxon>Harpacticoida</taxon>
        <taxon>Harpacticidae</taxon>
        <taxon>Tigriopus</taxon>
    </lineage>
</organism>
<dbReference type="SUPFAM" id="SSF50156">
    <property type="entry name" value="PDZ domain-like"/>
    <property type="match status" value="1"/>
</dbReference>
<evidence type="ECO:0000313" key="2">
    <source>
        <dbReference type="Proteomes" id="UP000318571"/>
    </source>
</evidence>
<keyword evidence="2" id="KW-1185">Reference proteome</keyword>
<protein>
    <submittedName>
        <fullName evidence="1">Uncharacterized protein</fullName>
    </submittedName>
</protein>